<feature type="region of interest" description="Disordered" evidence="1">
    <location>
        <begin position="38"/>
        <end position="61"/>
    </location>
</feature>
<dbReference type="Pfam" id="PF11775">
    <property type="entry name" value="CobT_C"/>
    <property type="match status" value="1"/>
</dbReference>
<feature type="region of interest" description="Disordered" evidence="1">
    <location>
        <begin position="233"/>
        <end position="257"/>
    </location>
</feature>
<accession>A0ABW3G060</accession>
<dbReference type="Pfam" id="PF06213">
    <property type="entry name" value="CobT"/>
    <property type="match status" value="1"/>
</dbReference>
<dbReference type="InterPro" id="IPR006538">
    <property type="entry name" value="CobT"/>
</dbReference>
<dbReference type="InterPro" id="IPR051928">
    <property type="entry name" value="NorD/CobT"/>
</dbReference>
<dbReference type="PIRSF" id="PIRSF031715">
    <property type="entry name" value="Cob_chel_CobT"/>
    <property type="match status" value="1"/>
</dbReference>
<reference evidence="4" key="1">
    <citation type="journal article" date="2019" name="Int. J. Syst. Evol. Microbiol.">
        <title>The Global Catalogue of Microorganisms (GCM) 10K type strain sequencing project: providing services to taxonomists for standard genome sequencing and annotation.</title>
        <authorList>
            <consortium name="The Broad Institute Genomics Platform"/>
            <consortium name="The Broad Institute Genome Sequencing Center for Infectious Disease"/>
            <person name="Wu L."/>
            <person name="Ma J."/>
        </authorList>
    </citation>
    <scope>NUCLEOTIDE SEQUENCE [LARGE SCALE GENOMIC DNA]</scope>
    <source>
        <strain evidence="4">CCUG 56401</strain>
    </source>
</reference>
<dbReference type="PANTHER" id="PTHR41248:SF1">
    <property type="entry name" value="NORD PROTEIN"/>
    <property type="match status" value="1"/>
</dbReference>
<keyword evidence="4" id="KW-1185">Reference proteome</keyword>
<name>A0ABW3G060_9PSEU</name>
<dbReference type="InterPro" id="IPR036465">
    <property type="entry name" value="vWFA_dom_sf"/>
</dbReference>
<dbReference type="EMBL" id="JBHTIW010000045">
    <property type="protein sequence ID" value="MFD0923881.1"/>
    <property type="molecule type" value="Genomic_DNA"/>
</dbReference>
<dbReference type="RefSeq" id="WP_263253685.1">
    <property type="nucleotide sequence ID" value="NZ_BAABLT010000014.1"/>
</dbReference>
<dbReference type="InterPro" id="IPR025861">
    <property type="entry name" value="CobT_VWA_dom"/>
</dbReference>
<protein>
    <submittedName>
        <fullName evidence="3">Cobalt chelatase</fullName>
    </submittedName>
</protein>
<evidence type="ECO:0000256" key="1">
    <source>
        <dbReference type="SAM" id="MobiDB-lite"/>
    </source>
</evidence>
<dbReference type="SUPFAM" id="SSF53300">
    <property type="entry name" value="vWA-like"/>
    <property type="match status" value="1"/>
</dbReference>
<dbReference type="Proteomes" id="UP001597018">
    <property type="component" value="Unassembled WGS sequence"/>
</dbReference>
<feature type="domain" description="Cobalamin biosynthesis protein CobT VWA" evidence="2">
    <location>
        <begin position="347"/>
        <end position="561"/>
    </location>
</feature>
<organism evidence="3 4">
    <name type="scientific">Saccharopolyspora rosea</name>
    <dbReference type="NCBI Taxonomy" id="524884"/>
    <lineage>
        <taxon>Bacteria</taxon>
        <taxon>Bacillati</taxon>
        <taxon>Actinomycetota</taxon>
        <taxon>Actinomycetes</taxon>
        <taxon>Pseudonocardiales</taxon>
        <taxon>Pseudonocardiaceae</taxon>
        <taxon>Saccharopolyspora</taxon>
    </lineage>
</organism>
<evidence type="ECO:0000313" key="3">
    <source>
        <dbReference type="EMBL" id="MFD0923881.1"/>
    </source>
</evidence>
<dbReference type="PANTHER" id="PTHR41248">
    <property type="entry name" value="NORD PROTEIN"/>
    <property type="match status" value="1"/>
</dbReference>
<sequence>MSDTAATARRRHRTEELCAAAVRALSGDPELRFRDQLLHRGHRRVPTPAPQPRPSDEDFASARGAADGTAMLLRHSDAELHRRLCPQDPVQRFVFGMLEQFRVESLAPVDMPGVRQNLRHRHVRWSRSVHHAGLTGTEHGLLLYTVAQIARSRLSGEPVVAETEDLIEATRFALVPELGEDLAALRRHRHDQAAHARHALAIASAVSRLVRRTPEGEDAADRTADRARSALLLDVDDEGGDAPTAAAPESVRPETGGAGRYRAFTTAYDQQCAVTTLVRPALLAQYRERLDQRIVRLGLDPGRLARDLAALLANPVRTGWDGGRELGRVDGRRLAQLVANPAQRRLFRAERTEPTTSCLVSFLVDCSGSMREHAEAVAVLVDVFARALDLAGASSEILGHTTRTWNGGRALRDWRRAGRPRNPGRLNELCHLVFKDADTPWRRARRGIAGLLKTDLFREGVDGEAVSWACGRMAVRDERRRLLVVISDGSPMDSATALTNGERYLDDHLTDVVLAEERAGTARIHGVGTGTDPSRYYSRTHVLDLSRDLSARTFRELLHLIADPSAITAW</sequence>
<proteinExistence type="predicted"/>
<evidence type="ECO:0000259" key="2">
    <source>
        <dbReference type="Pfam" id="PF11775"/>
    </source>
</evidence>
<gene>
    <name evidence="3" type="ORF">ACFQ16_29390</name>
</gene>
<evidence type="ECO:0000313" key="4">
    <source>
        <dbReference type="Proteomes" id="UP001597018"/>
    </source>
</evidence>
<comment type="caution">
    <text evidence="3">The sequence shown here is derived from an EMBL/GenBank/DDBJ whole genome shotgun (WGS) entry which is preliminary data.</text>
</comment>